<name>A0A1G8WC64_9BACT</name>
<evidence type="ECO:0000313" key="1">
    <source>
        <dbReference type="EMBL" id="SDJ75814.1"/>
    </source>
</evidence>
<proteinExistence type="predicted"/>
<evidence type="ECO:0008006" key="3">
    <source>
        <dbReference type="Google" id="ProtNLM"/>
    </source>
</evidence>
<dbReference type="OrthoDB" id="1493774at2"/>
<dbReference type="AlphaFoldDB" id="A0A1G8WC64"/>
<dbReference type="Proteomes" id="UP000198510">
    <property type="component" value="Unassembled WGS sequence"/>
</dbReference>
<evidence type="ECO:0000313" key="2">
    <source>
        <dbReference type="Proteomes" id="UP000198510"/>
    </source>
</evidence>
<protein>
    <recommendedName>
        <fullName evidence="3">FixH protein</fullName>
    </recommendedName>
</protein>
<accession>A0A1G8WC64</accession>
<sequence length="143" mass="16792">MNWGYKILFGYLGFVALIVTLVTLCVRQEVFLVADDYYRQEVAYQQQIDKIENARRLPQRLAMNYDPDGQQVVFSFPQREGCQGEIYFFRPSDATQDFRIPVQTEATGRQVVRVQAKQPGLWRIKITWQVGDQQFYDEQTVVI</sequence>
<dbReference type="RefSeq" id="WP_089677723.1">
    <property type="nucleotide sequence ID" value="NZ_FNFO01000001.1"/>
</dbReference>
<reference evidence="1 2" key="1">
    <citation type="submission" date="2016-10" db="EMBL/GenBank/DDBJ databases">
        <authorList>
            <person name="de Groot N.N."/>
        </authorList>
    </citation>
    <scope>NUCLEOTIDE SEQUENCE [LARGE SCALE GENOMIC DNA]</scope>
    <source>
        <strain evidence="1 2">DSM 25186</strain>
    </source>
</reference>
<dbReference type="EMBL" id="FNFO01000001">
    <property type="protein sequence ID" value="SDJ75814.1"/>
    <property type="molecule type" value="Genomic_DNA"/>
</dbReference>
<organism evidence="1 2">
    <name type="scientific">Catalinimonas alkaloidigena</name>
    <dbReference type="NCBI Taxonomy" id="1075417"/>
    <lineage>
        <taxon>Bacteria</taxon>
        <taxon>Pseudomonadati</taxon>
        <taxon>Bacteroidota</taxon>
        <taxon>Cytophagia</taxon>
        <taxon>Cytophagales</taxon>
        <taxon>Catalimonadaceae</taxon>
        <taxon>Catalinimonas</taxon>
    </lineage>
</organism>
<dbReference type="InterPro" id="IPR008620">
    <property type="entry name" value="FixH"/>
</dbReference>
<keyword evidence="2" id="KW-1185">Reference proteome</keyword>
<dbReference type="STRING" id="1075417.SAMN05421823_10131"/>
<gene>
    <name evidence="1" type="ORF">SAMN05421823_10131</name>
</gene>
<dbReference type="Pfam" id="PF05751">
    <property type="entry name" value="FixH"/>
    <property type="match status" value="1"/>
</dbReference>